<proteinExistence type="predicted"/>
<evidence type="ECO:0000313" key="3">
    <source>
        <dbReference type="Proteomes" id="UP000244908"/>
    </source>
</evidence>
<evidence type="ECO:0000259" key="1">
    <source>
        <dbReference type="PROSITE" id="PS50994"/>
    </source>
</evidence>
<dbReference type="Gene3D" id="3.30.420.10">
    <property type="entry name" value="Ribonuclease H-like superfamily/Ribonuclease H"/>
    <property type="match status" value="1"/>
</dbReference>
<dbReference type="InterPro" id="IPR048020">
    <property type="entry name" value="Transpos_IS3"/>
</dbReference>
<dbReference type="GO" id="GO:0003676">
    <property type="term" value="F:nucleic acid binding"/>
    <property type="evidence" value="ECO:0007669"/>
    <property type="project" value="InterPro"/>
</dbReference>
<dbReference type="Pfam" id="PF00665">
    <property type="entry name" value="rve"/>
    <property type="match status" value="1"/>
</dbReference>
<dbReference type="AlphaFoldDB" id="A0A2Y9TUS6"/>
<dbReference type="NCBIfam" id="NF033516">
    <property type="entry name" value="transpos_IS3"/>
    <property type="match status" value="1"/>
</dbReference>
<gene>
    <name evidence="2" type="ORF">HYN51_01420</name>
</gene>
<dbReference type="Proteomes" id="UP000244908">
    <property type="component" value="Chromosome"/>
</dbReference>
<dbReference type="Pfam" id="PF13276">
    <property type="entry name" value="HTH_21"/>
    <property type="match status" value="1"/>
</dbReference>
<dbReference type="GO" id="GO:0015074">
    <property type="term" value="P:DNA integration"/>
    <property type="evidence" value="ECO:0007669"/>
    <property type="project" value="InterPro"/>
</dbReference>
<dbReference type="InterPro" id="IPR050900">
    <property type="entry name" value="Transposase_IS3/IS150/IS904"/>
</dbReference>
<dbReference type="EMBL" id="CP029185">
    <property type="protein sequence ID" value="AWH87336.1"/>
    <property type="molecule type" value="Genomic_DNA"/>
</dbReference>
<reference evidence="2 3" key="1">
    <citation type="journal article" date="2019" name="Int. J. Syst. Evol. Microbiol.">
        <title>Limnobaculum parvum gen. nov., sp. nov., isolated from a freshwater lake.</title>
        <authorList>
            <person name="Baek C."/>
            <person name="Shin S.K."/>
            <person name="Yi H."/>
        </authorList>
    </citation>
    <scope>NUCLEOTIDE SEQUENCE [LARGE SCALE GENOMIC DNA]</scope>
    <source>
        <strain evidence="2 3">HYN0051</strain>
    </source>
</reference>
<dbReference type="Pfam" id="PF13333">
    <property type="entry name" value="rve_2"/>
    <property type="match status" value="1"/>
</dbReference>
<name>A0A2Y9TUS6_9GAMM</name>
<feature type="domain" description="Integrase catalytic" evidence="1">
    <location>
        <begin position="126"/>
        <end position="291"/>
    </location>
</feature>
<dbReference type="InterPro" id="IPR001584">
    <property type="entry name" value="Integrase_cat-core"/>
</dbReference>
<dbReference type="PANTHER" id="PTHR46889:SF4">
    <property type="entry name" value="TRANSPOSASE INSO FOR INSERTION SEQUENCE ELEMENT IS911B-RELATED"/>
    <property type="match status" value="1"/>
</dbReference>
<protein>
    <submittedName>
        <fullName evidence="2">IS3 family transposase</fullName>
    </submittedName>
</protein>
<dbReference type="PANTHER" id="PTHR46889">
    <property type="entry name" value="TRANSPOSASE INSF FOR INSERTION SEQUENCE IS3B-RELATED"/>
    <property type="match status" value="1"/>
</dbReference>
<dbReference type="SUPFAM" id="SSF53098">
    <property type="entry name" value="Ribonuclease H-like"/>
    <property type="match status" value="1"/>
</dbReference>
<organism evidence="2 3">
    <name type="scientific">Limnobaculum parvum</name>
    <dbReference type="NCBI Taxonomy" id="2172103"/>
    <lineage>
        <taxon>Bacteria</taxon>
        <taxon>Pseudomonadati</taxon>
        <taxon>Pseudomonadota</taxon>
        <taxon>Gammaproteobacteria</taxon>
        <taxon>Enterobacterales</taxon>
        <taxon>Budviciaceae</taxon>
        <taxon>Limnobaculum</taxon>
    </lineage>
</organism>
<accession>A0A2Y9TUS6</accession>
<dbReference type="KEGG" id="lpv:HYN51_01420"/>
<dbReference type="InterPro" id="IPR025948">
    <property type="entry name" value="HTH-like_dom"/>
</dbReference>
<dbReference type="InterPro" id="IPR012337">
    <property type="entry name" value="RNaseH-like_sf"/>
</dbReference>
<evidence type="ECO:0000313" key="2">
    <source>
        <dbReference type="EMBL" id="AWH87336.1"/>
    </source>
</evidence>
<sequence length="291" mass="33420">MFCARKPVKYAMVTQLSAFHSVNRLCSLLNISTRGYWAWRGRAPCARKQQDDLLITRMITLHQDSRGTYGIKRLQSDLKDELRFHGKTRLSRLMKLAGLKATNQPRYKMTTNSRHDYPIAPNLLARDFNPFSINIAWVSDITYIKTLEGWLYLATVLDLYSRKIIGWSLSARLKTPLIIDALNMAVKQRQAGKKVIIHSDRGSQYASHSYQTELGKHGLICSMSGKGCCYDNAVMESFYHTLKTELMRGKVFITRAEAINAIFDYIEVFYNRRRKHSTLGYLSPVDYESAA</sequence>
<dbReference type="PROSITE" id="PS50994">
    <property type="entry name" value="INTEGRASE"/>
    <property type="match status" value="1"/>
</dbReference>
<dbReference type="InterPro" id="IPR036397">
    <property type="entry name" value="RNaseH_sf"/>
</dbReference>
<keyword evidence="3" id="KW-1185">Reference proteome</keyword>